<dbReference type="Pfam" id="PF00078">
    <property type="entry name" value="RVT_1"/>
    <property type="match status" value="1"/>
</dbReference>
<dbReference type="InterPro" id="IPR000477">
    <property type="entry name" value="RT_dom"/>
</dbReference>
<protein>
    <recommendedName>
        <fullName evidence="1">Reverse transcriptase domain-containing protein</fullName>
    </recommendedName>
</protein>
<name>A0ABR3NGH0_9TELE</name>
<proteinExistence type="predicted"/>
<dbReference type="SUPFAM" id="SSF56672">
    <property type="entry name" value="DNA/RNA polymerases"/>
    <property type="match status" value="1"/>
</dbReference>
<dbReference type="InterPro" id="IPR043502">
    <property type="entry name" value="DNA/RNA_pol_sf"/>
</dbReference>
<keyword evidence="3" id="KW-1185">Reference proteome</keyword>
<dbReference type="PANTHER" id="PTHR19446">
    <property type="entry name" value="REVERSE TRANSCRIPTASES"/>
    <property type="match status" value="1"/>
</dbReference>
<evidence type="ECO:0000259" key="1">
    <source>
        <dbReference type="PROSITE" id="PS50878"/>
    </source>
</evidence>
<dbReference type="EMBL" id="JAYMGO010000004">
    <property type="protein sequence ID" value="KAL1276034.1"/>
    <property type="molecule type" value="Genomic_DNA"/>
</dbReference>
<evidence type="ECO:0000313" key="2">
    <source>
        <dbReference type="EMBL" id="KAL1276034.1"/>
    </source>
</evidence>
<accession>A0ABR3NGH0</accession>
<sequence>MLARRLTSFMIDNGYMDTSVQKGGVPGVAGCLEHTSIVTKIIEGAKKNGGDLAVLWLDLTNAYGRIPQKLVDLTLKTYHVPEHFQKLLQHYYNNFNMRFTCGDFTTDWQRLEVGILTGCTISVILFSVTMNLLVRSVEKLQRGAVLASGIQQVPVRAFMDDLTITAKSVPEGRWILEDLVEVTNWARMEFKPEKSRSLVLRKGRIQDWFRFRIKDTIIPMVQERPVKSLGKWYRADFNDTQSVREMMIQVDTWMTSLEKSGLPGKYKAWGYQHGVLPRLLWPLLVYEVPVSTVEGLERKINIYLRR</sequence>
<organism evidence="2 3">
    <name type="scientific">Cirrhinus molitorella</name>
    <name type="common">mud carp</name>
    <dbReference type="NCBI Taxonomy" id="172907"/>
    <lineage>
        <taxon>Eukaryota</taxon>
        <taxon>Metazoa</taxon>
        <taxon>Chordata</taxon>
        <taxon>Craniata</taxon>
        <taxon>Vertebrata</taxon>
        <taxon>Euteleostomi</taxon>
        <taxon>Actinopterygii</taxon>
        <taxon>Neopterygii</taxon>
        <taxon>Teleostei</taxon>
        <taxon>Ostariophysi</taxon>
        <taxon>Cypriniformes</taxon>
        <taxon>Cyprinidae</taxon>
        <taxon>Labeoninae</taxon>
        <taxon>Labeonini</taxon>
        <taxon>Cirrhinus</taxon>
    </lineage>
</organism>
<feature type="domain" description="Reverse transcriptase" evidence="1">
    <location>
        <begin position="1"/>
        <end position="213"/>
    </location>
</feature>
<evidence type="ECO:0000313" key="3">
    <source>
        <dbReference type="Proteomes" id="UP001558613"/>
    </source>
</evidence>
<dbReference type="PROSITE" id="PS50878">
    <property type="entry name" value="RT_POL"/>
    <property type="match status" value="1"/>
</dbReference>
<comment type="caution">
    <text evidence="2">The sequence shown here is derived from an EMBL/GenBank/DDBJ whole genome shotgun (WGS) entry which is preliminary data.</text>
</comment>
<gene>
    <name evidence="2" type="ORF">QQF64_035657</name>
</gene>
<dbReference type="Proteomes" id="UP001558613">
    <property type="component" value="Unassembled WGS sequence"/>
</dbReference>
<reference evidence="2 3" key="1">
    <citation type="submission" date="2023-09" db="EMBL/GenBank/DDBJ databases">
        <authorList>
            <person name="Wang M."/>
        </authorList>
    </citation>
    <scope>NUCLEOTIDE SEQUENCE [LARGE SCALE GENOMIC DNA]</scope>
    <source>
        <strain evidence="2">GT-2023</strain>
        <tissue evidence="2">Liver</tissue>
    </source>
</reference>